<dbReference type="EMBL" id="BTGU01019398">
    <property type="protein sequence ID" value="GMN72534.1"/>
    <property type="molecule type" value="Genomic_DNA"/>
</dbReference>
<sequence>MLKSIRGIDEQGKEAEFRPSVVAQAANFVSVQLGGDGWRRSRDKDKYSDKYQMSGVRWCSLVGVAYLPQYGCQPVQPYRMAWQGQLGPAILRRIFAWSRKCCTYQ</sequence>
<dbReference type="Proteomes" id="UP001187192">
    <property type="component" value="Unassembled WGS sequence"/>
</dbReference>
<accession>A0AA88ED07</accession>
<gene>
    <name evidence="1" type="ORF">TIFTF001_056019</name>
    <name evidence="2" type="ORF">TIFTF001_056021</name>
</gene>
<reference evidence="1" key="1">
    <citation type="submission" date="2023-07" db="EMBL/GenBank/DDBJ databases">
        <title>draft genome sequence of fig (Ficus carica).</title>
        <authorList>
            <person name="Takahashi T."/>
            <person name="Nishimura K."/>
        </authorList>
    </citation>
    <scope>NUCLEOTIDE SEQUENCE</scope>
</reference>
<evidence type="ECO:0000313" key="1">
    <source>
        <dbReference type="EMBL" id="GMN72534.1"/>
    </source>
</evidence>
<organism evidence="1 3">
    <name type="scientific">Ficus carica</name>
    <name type="common">Common fig</name>
    <dbReference type="NCBI Taxonomy" id="3494"/>
    <lineage>
        <taxon>Eukaryota</taxon>
        <taxon>Viridiplantae</taxon>
        <taxon>Streptophyta</taxon>
        <taxon>Embryophyta</taxon>
        <taxon>Tracheophyta</taxon>
        <taxon>Spermatophyta</taxon>
        <taxon>Magnoliopsida</taxon>
        <taxon>eudicotyledons</taxon>
        <taxon>Gunneridae</taxon>
        <taxon>Pentapetalae</taxon>
        <taxon>rosids</taxon>
        <taxon>fabids</taxon>
        <taxon>Rosales</taxon>
        <taxon>Moraceae</taxon>
        <taxon>Ficeae</taxon>
        <taxon>Ficus</taxon>
    </lineage>
</organism>
<dbReference type="EMBL" id="BTGU01019400">
    <property type="protein sequence ID" value="GMN72544.1"/>
    <property type="molecule type" value="Genomic_DNA"/>
</dbReference>
<comment type="caution">
    <text evidence="1">The sequence shown here is derived from an EMBL/GenBank/DDBJ whole genome shotgun (WGS) entry which is preliminary data.</text>
</comment>
<evidence type="ECO:0000313" key="2">
    <source>
        <dbReference type="EMBL" id="GMN72544.1"/>
    </source>
</evidence>
<dbReference type="AlphaFoldDB" id="A0AA88ED07"/>
<proteinExistence type="predicted"/>
<evidence type="ECO:0000313" key="3">
    <source>
        <dbReference type="Proteomes" id="UP001187192"/>
    </source>
</evidence>
<name>A0AA88ED07_FICCA</name>
<protein>
    <submittedName>
        <fullName evidence="1">Uncharacterized protein</fullName>
    </submittedName>
</protein>
<keyword evidence="3" id="KW-1185">Reference proteome</keyword>